<dbReference type="GO" id="GO:0005886">
    <property type="term" value="C:plasma membrane"/>
    <property type="evidence" value="ECO:0007669"/>
    <property type="project" value="TreeGrafter"/>
</dbReference>
<dbReference type="Proteomes" id="UP000263098">
    <property type="component" value="Unassembled WGS sequence"/>
</dbReference>
<dbReference type="AlphaFoldDB" id="A0A3D2SCU6"/>
<dbReference type="PANTHER" id="PTHR30158">
    <property type="entry name" value="ACRA/E-RELATED COMPONENT OF DRUG EFFLUX TRANSPORTER"/>
    <property type="match status" value="1"/>
</dbReference>
<dbReference type="SUPFAM" id="SSF111369">
    <property type="entry name" value="HlyD-like secretion proteins"/>
    <property type="match status" value="1"/>
</dbReference>
<dbReference type="InterPro" id="IPR058626">
    <property type="entry name" value="MdtA-like_b-barrel"/>
</dbReference>
<evidence type="ECO:0000259" key="7">
    <source>
        <dbReference type="Pfam" id="PF25967"/>
    </source>
</evidence>
<dbReference type="Gene3D" id="2.40.50.100">
    <property type="match status" value="1"/>
</dbReference>
<dbReference type="InterPro" id="IPR006143">
    <property type="entry name" value="RND_pump_MFP"/>
</dbReference>
<dbReference type="PROSITE" id="PS51257">
    <property type="entry name" value="PROKAR_LIPOPROTEIN"/>
    <property type="match status" value="1"/>
</dbReference>
<dbReference type="GO" id="GO:0030313">
    <property type="term" value="C:cell envelope"/>
    <property type="evidence" value="ECO:0007669"/>
    <property type="project" value="UniProtKB-SubCell"/>
</dbReference>
<feature type="domain" description="Multidrug resistance protein MdtA-like C-terminal permuted SH3" evidence="7">
    <location>
        <begin position="304"/>
        <end position="364"/>
    </location>
</feature>
<feature type="chain" id="PRO_5017686230" evidence="4">
    <location>
        <begin position="27"/>
        <end position="400"/>
    </location>
</feature>
<protein>
    <submittedName>
        <fullName evidence="8">Efflux RND transporter periplasmic adaptor subunit</fullName>
    </submittedName>
</protein>
<evidence type="ECO:0000313" key="8">
    <source>
        <dbReference type="EMBL" id="HCK24073.1"/>
    </source>
</evidence>
<keyword evidence="3" id="KW-0175">Coiled coil</keyword>
<proteinExistence type="inferred from homology"/>
<name>A0A3D2SCU6_9BACE</name>
<dbReference type="InterPro" id="IPR058627">
    <property type="entry name" value="MdtA-like_C"/>
</dbReference>
<dbReference type="Pfam" id="PF25944">
    <property type="entry name" value="Beta-barrel_RND"/>
    <property type="match status" value="1"/>
</dbReference>
<sequence length="400" mass="42832">MKTKINRSLTSRAWQLAVFALSISLASCGNKQQGGMEGQLEYAVRTLQTTNTELQSSYPAAIEGKQDIEIRPQVGGFITKLGVDEGDVVRKGQTLFVIDPVQYKAAVQQAEASVKVAQAAVATAVLTAKNKKDLFDQKIIGSYELQMAENNRITAEANLSQAKAQLITARQNLSYTNVTSPSNGVVGTIPYRVGSLVSSSITTPLTTVSNIDEMFVYFSMTEKQLLEMSRQNGTTANVLKSFPAVQLKLADGSVYTETGKIETVSGVIDQSTGSVRLRATFKNPNHLLKSGGSGSVVIPYKSDNVILIPQTATVEVQDKKYVYVVGADNKVVSTMIEVAQLDNGADYLVTAGLKAGDRIVVEGIASLQDGMQIKPITEAESAAKQEQAVHMSAGLAGKKK</sequence>
<organism evidence="8 9">
    <name type="scientific">Bacteroides graminisolvens</name>
    <dbReference type="NCBI Taxonomy" id="477666"/>
    <lineage>
        <taxon>Bacteria</taxon>
        <taxon>Pseudomonadati</taxon>
        <taxon>Bacteroidota</taxon>
        <taxon>Bacteroidia</taxon>
        <taxon>Bacteroidales</taxon>
        <taxon>Bacteroidaceae</taxon>
        <taxon>Bacteroides</taxon>
    </lineage>
</organism>
<dbReference type="NCBIfam" id="TIGR01730">
    <property type="entry name" value="RND_mfp"/>
    <property type="match status" value="1"/>
</dbReference>
<accession>A0A3D2SCU6</accession>
<comment type="subcellular location">
    <subcellularLocation>
        <location evidence="1">Cell envelope</location>
    </subcellularLocation>
</comment>
<gene>
    <name evidence="8" type="ORF">DHW31_04685</name>
</gene>
<dbReference type="Pfam" id="PF25967">
    <property type="entry name" value="RND-MFP_C"/>
    <property type="match status" value="1"/>
</dbReference>
<dbReference type="PANTHER" id="PTHR30158:SF23">
    <property type="entry name" value="MULTIDRUG RESISTANCE PROTEIN MEXA"/>
    <property type="match status" value="1"/>
</dbReference>
<reference evidence="8 9" key="1">
    <citation type="journal article" date="2018" name="Nat. Biotechnol.">
        <title>A standardized bacterial taxonomy based on genome phylogeny substantially revises the tree of life.</title>
        <authorList>
            <person name="Parks D.H."/>
            <person name="Chuvochina M."/>
            <person name="Waite D.W."/>
            <person name="Rinke C."/>
            <person name="Skarshewski A."/>
            <person name="Chaumeil P.A."/>
            <person name="Hugenholtz P."/>
        </authorList>
    </citation>
    <scope>NUCLEOTIDE SEQUENCE [LARGE SCALE GENOMIC DNA]</scope>
    <source>
        <strain evidence="8">UBA9667</strain>
    </source>
</reference>
<evidence type="ECO:0000313" key="9">
    <source>
        <dbReference type="Proteomes" id="UP000263098"/>
    </source>
</evidence>
<feature type="coiled-coil region" evidence="3">
    <location>
        <begin position="145"/>
        <end position="172"/>
    </location>
</feature>
<dbReference type="Pfam" id="PF25917">
    <property type="entry name" value="BSH_RND"/>
    <property type="match status" value="1"/>
</dbReference>
<dbReference type="EMBL" id="DPVG01000172">
    <property type="protein sequence ID" value="HCK24073.1"/>
    <property type="molecule type" value="Genomic_DNA"/>
</dbReference>
<keyword evidence="4" id="KW-0732">Signal</keyword>
<evidence type="ECO:0000259" key="5">
    <source>
        <dbReference type="Pfam" id="PF25917"/>
    </source>
</evidence>
<feature type="domain" description="Multidrug resistance protein MdtA-like barrel-sandwich hybrid" evidence="5">
    <location>
        <begin position="68"/>
        <end position="208"/>
    </location>
</feature>
<dbReference type="GO" id="GO:0022857">
    <property type="term" value="F:transmembrane transporter activity"/>
    <property type="evidence" value="ECO:0007669"/>
    <property type="project" value="InterPro"/>
</dbReference>
<evidence type="ECO:0000256" key="2">
    <source>
        <dbReference type="ARBA" id="ARBA00009477"/>
    </source>
</evidence>
<dbReference type="Gene3D" id="1.10.287.470">
    <property type="entry name" value="Helix hairpin bin"/>
    <property type="match status" value="1"/>
</dbReference>
<comment type="caution">
    <text evidence="8">The sequence shown here is derived from an EMBL/GenBank/DDBJ whole genome shotgun (WGS) entry which is preliminary data.</text>
</comment>
<evidence type="ECO:0000256" key="4">
    <source>
        <dbReference type="SAM" id="SignalP"/>
    </source>
</evidence>
<feature type="signal peptide" evidence="4">
    <location>
        <begin position="1"/>
        <end position="26"/>
    </location>
</feature>
<evidence type="ECO:0000256" key="1">
    <source>
        <dbReference type="ARBA" id="ARBA00004196"/>
    </source>
</evidence>
<evidence type="ECO:0000259" key="6">
    <source>
        <dbReference type="Pfam" id="PF25944"/>
    </source>
</evidence>
<evidence type="ECO:0000256" key="3">
    <source>
        <dbReference type="SAM" id="Coils"/>
    </source>
</evidence>
<dbReference type="GO" id="GO:0046677">
    <property type="term" value="P:response to antibiotic"/>
    <property type="evidence" value="ECO:0007669"/>
    <property type="project" value="TreeGrafter"/>
</dbReference>
<dbReference type="InterPro" id="IPR058625">
    <property type="entry name" value="MdtA-like_BSH"/>
</dbReference>
<dbReference type="Gene3D" id="2.40.30.170">
    <property type="match status" value="1"/>
</dbReference>
<comment type="similarity">
    <text evidence="2">Belongs to the membrane fusion protein (MFP) (TC 8.A.1) family.</text>
</comment>
<dbReference type="Gene3D" id="2.40.420.20">
    <property type="match status" value="1"/>
</dbReference>
<feature type="domain" description="Multidrug resistance protein MdtA-like beta-barrel" evidence="6">
    <location>
        <begin position="214"/>
        <end position="289"/>
    </location>
</feature>